<proteinExistence type="predicted"/>
<feature type="domain" description="F-box" evidence="2">
    <location>
        <begin position="307"/>
        <end position="353"/>
    </location>
</feature>
<keyword evidence="5" id="KW-1185">Reference proteome</keyword>
<dbReference type="InterPro" id="IPR032675">
    <property type="entry name" value="LRR_dom_sf"/>
</dbReference>
<feature type="region of interest" description="Disordered" evidence="1">
    <location>
        <begin position="97"/>
        <end position="177"/>
    </location>
</feature>
<dbReference type="InterPro" id="IPR036047">
    <property type="entry name" value="F-box-like_dom_sf"/>
</dbReference>
<dbReference type="Proteomes" id="UP000070412">
    <property type="component" value="Unassembled WGS sequence"/>
</dbReference>
<feature type="compositionally biased region" description="Polar residues" evidence="1">
    <location>
        <begin position="105"/>
        <end position="140"/>
    </location>
</feature>
<dbReference type="SUPFAM" id="SSF81383">
    <property type="entry name" value="F-box domain"/>
    <property type="match status" value="1"/>
</dbReference>
<reference evidence="3" key="2">
    <citation type="submission" date="2020-01" db="EMBL/GenBank/DDBJ databases">
        <authorList>
            <person name="Korhonen P.K.K."/>
            <person name="Guangxu M.G."/>
            <person name="Wang T.W."/>
            <person name="Stroehlein A.J.S."/>
            <person name="Young N.D."/>
            <person name="Ang C.-S.A."/>
            <person name="Fernando D.W.F."/>
            <person name="Lu H.L."/>
            <person name="Taylor S.T."/>
            <person name="Ehtesham M.E.M."/>
            <person name="Najaraj S.H.N."/>
            <person name="Harsha G.H.G."/>
            <person name="Madugundu A.M."/>
            <person name="Renuse S.R."/>
            <person name="Holt D.H."/>
            <person name="Pandey A.P."/>
            <person name="Papenfuss A.P."/>
            <person name="Gasser R.B.G."/>
            <person name="Fischer K.F."/>
        </authorList>
    </citation>
    <scope>NUCLEOTIDE SEQUENCE</scope>
    <source>
        <strain evidence="3">SSS_KF_BRIS2020</strain>
    </source>
</reference>
<dbReference type="SUPFAM" id="SSF52047">
    <property type="entry name" value="RNI-like"/>
    <property type="match status" value="1"/>
</dbReference>
<feature type="region of interest" description="Disordered" evidence="1">
    <location>
        <begin position="276"/>
        <end position="297"/>
    </location>
</feature>
<reference evidence="5" key="1">
    <citation type="journal article" date="2020" name="PLoS Negl. Trop. Dis.">
        <title>High-quality nuclear genome for Sarcoptes scabiei-A critical resource for a neglected parasite.</title>
        <authorList>
            <person name="Korhonen P.K."/>
            <person name="Gasser R.B."/>
            <person name="Ma G."/>
            <person name="Wang T."/>
            <person name="Stroehlein A.J."/>
            <person name="Young N.D."/>
            <person name="Ang C.S."/>
            <person name="Fernando D.D."/>
            <person name="Lu H.C."/>
            <person name="Taylor S."/>
            <person name="Reynolds S.L."/>
            <person name="Mofiz E."/>
            <person name="Najaraj S.H."/>
            <person name="Gowda H."/>
            <person name="Madugundu A."/>
            <person name="Renuse S."/>
            <person name="Holt D."/>
            <person name="Pandey A."/>
            <person name="Papenfuss A.T."/>
            <person name="Fischer K."/>
        </authorList>
    </citation>
    <scope>NUCLEOTIDE SEQUENCE [LARGE SCALE GENOMIC DNA]</scope>
</reference>
<evidence type="ECO:0000313" key="4">
    <source>
        <dbReference type="EnsemblMetazoa" id="KAF7491492.1"/>
    </source>
</evidence>
<feature type="compositionally biased region" description="Low complexity" evidence="1">
    <location>
        <begin position="160"/>
        <end position="177"/>
    </location>
</feature>
<feature type="compositionally biased region" description="Low complexity" evidence="1">
    <location>
        <begin position="40"/>
        <end position="53"/>
    </location>
</feature>
<organism evidence="3">
    <name type="scientific">Sarcoptes scabiei</name>
    <name type="common">Itch mite</name>
    <name type="synonym">Acarus scabiei</name>
    <dbReference type="NCBI Taxonomy" id="52283"/>
    <lineage>
        <taxon>Eukaryota</taxon>
        <taxon>Metazoa</taxon>
        <taxon>Ecdysozoa</taxon>
        <taxon>Arthropoda</taxon>
        <taxon>Chelicerata</taxon>
        <taxon>Arachnida</taxon>
        <taxon>Acari</taxon>
        <taxon>Acariformes</taxon>
        <taxon>Sarcoptiformes</taxon>
        <taxon>Astigmata</taxon>
        <taxon>Psoroptidia</taxon>
        <taxon>Sarcoptoidea</taxon>
        <taxon>Sarcoptidae</taxon>
        <taxon>Sarcoptinae</taxon>
        <taxon>Sarcoptes</taxon>
    </lineage>
</organism>
<sequence>MDENSSNLISFPRSDDKDDHNLLVPEQSDDNSYKENGMLSANSIISSSPSSTSEVNPDYRASPTPSPSSSGTMELTRNEETQDALENNIILSSTLQPSSSASLIPNPNAQRSSYHVSETFSRSTTDCNASNPQENDSNDSVRNESILDSNDDGDGDHHQQNQNQKQPNSSISSPSTSTSSSSLLLLSKFIPSLSSSNVLYRFLDTLCGDVFFMANTINNNNNIENQDDSIAPKIVGDDDDNVHERRHEEVANASENVEKDNYFDHKDHDRLMKMGIEDNDGSLNRTKSSRRKRDRSRGSISSRMKFISHWNLLPIDILEEIFKLLSIKDRHIASQVCWHWYHCFYSGPIWTKLSVDDYSFTKRKFNYYLGYQRMIDPFKTQMFLQRFGTRLRCLYIKPMGNFFNLYEFMKILSQYSQHYRANPLRSLNRFDFSFGCRAAFHDSTVNNADDDGLVPDGNNQINNQSNQSFDQNVIGTGGKLLEALKELLASLIGLKHLALRDLLLNIDEAKHLLDDVAENCYEQLISLTLINCCKFRHSFLHAGIFINLKTLVITCQHLDEDLLMMLAYNVLEDLYIVQTEVTRSFEPISAAVWKRFTKANQHTKIHLVMSNKSTYNAKILNQNLVLQRTRIHSILFDAPIIRPTSIGSWSEIVRNYSDTLECLAFYQLPKYSICKSYPHRIDSILIYLSENCHRLQTLIINDLVSTATLLLIVMNLKNLRQLFVRKNAVRKRFDPPKSIYLEPEQFRWLRQASRSFERTNQEISRLLGFAWTPIPDHQFKQVRTSLEF</sequence>
<name>A0A834R6X8_SARSC</name>
<protein>
    <recommendedName>
        <fullName evidence="2">F-box domain-containing protein</fullName>
    </recommendedName>
</protein>
<dbReference type="PROSITE" id="PS50181">
    <property type="entry name" value="FBOX"/>
    <property type="match status" value="1"/>
</dbReference>
<feature type="region of interest" description="Disordered" evidence="1">
    <location>
        <begin position="1"/>
        <end position="82"/>
    </location>
</feature>
<evidence type="ECO:0000259" key="2">
    <source>
        <dbReference type="PROSITE" id="PS50181"/>
    </source>
</evidence>
<evidence type="ECO:0000313" key="3">
    <source>
        <dbReference type="EMBL" id="KAF7491492.1"/>
    </source>
</evidence>
<dbReference type="Gene3D" id="3.80.10.10">
    <property type="entry name" value="Ribonuclease Inhibitor"/>
    <property type="match status" value="1"/>
</dbReference>
<dbReference type="SMART" id="SM00256">
    <property type="entry name" value="FBOX"/>
    <property type="match status" value="1"/>
</dbReference>
<accession>A0A834R6X8</accession>
<dbReference type="OrthoDB" id="9974792at2759"/>
<dbReference type="PANTHER" id="PTHR20872">
    <property type="match status" value="1"/>
</dbReference>
<dbReference type="Pfam" id="PF00646">
    <property type="entry name" value="F-box"/>
    <property type="match status" value="1"/>
</dbReference>
<gene>
    <name evidence="3" type="ORF">SSS_6093</name>
</gene>
<evidence type="ECO:0000256" key="1">
    <source>
        <dbReference type="SAM" id="MobiDB-lite"/>
    </source>
</evidence>
<dbReference type="AlphaFoldDB" id="A0A834R6X8"/>
<evidence type="ECO:0000313" key="5">
    <source>
        <dbReference type="Proteomes" id="UP000070412"/>
    </source>
</evidence>
<dbReference type="EnsemblMetazoa" id="SSS_6093s_mrna">
    <property type="protein sequence ID" value="KAF7491492.1"/>
    <property type="gene ID" value="SSS_6093"/>
</dbReference>
<dbReference type="InterPro" id="IPR001810">
    <property type="entry name" value="F-box_dom"/>
</dbReference>
<reference evidence="4" key="3">
    <citation type="submission" date="2022-06" db="UniProtKB">
        <authorList>
            <consortium name="EnsemblMetazoa"/>
        </authorList>
    </citation>
    <scope>IDENTIFICATION</scope>
</reference>
<dbReference type="EMBL" id="WVUK01000059">
    <property type="protein sequence ID" value="KAF7491492.1"/>
    <property type="molecule type" value="Genomic_DNA"/>
</dbReference>
<dbReference type="PANTHER" id="PTHR20872:SF1">
    <property type="entry name" value="F-BOX DOMAIN-CONTAINING PROTEIN"/>
    <property type="match status" value="1"/>
</dbReference>